<organism evidence="1 2">
    <name type="scientific">Pochonia chlamydosporia 170</name>
    <dbReference type="NCBI Taxonomy" id="1380566"/>
    <lineage>
        <taxon>Eukaryota</taxon>
        <taxon>Fungi</taxon>
        <taxon>Dikarya</taxon>
        <taxon>Ascomycota</taxon>
        <taxon>Pezizomycotina</taxon>
        <taxon>Sordariomycetes</taxon>
        <taxon>Hypocreomycetidae</taxon>
        <taxon>Hypocreales</taxon>
        <taxon>Clavicipitaceae</taxon>
        <taxon>Pochonia</taxon>
    </lineage>
</organism>
<gene>
    <name evidence="1" type="ORF">VFPPC_17990</name>
</gene>
<dbReference type="GeneID" id="28855597"/>
<name>A0A219APS8_METCM</name>
<dbReference type="RefSeq" id="XP_022285291.1">
    <property type="nucleotide sequence ID" value="XM_022429655.1"/>
</dbReference>
<comment type="caution">
    <text evidence="1">The sequence shown here is derived from an EMBL/GenBank/DDBJ whole genome shotgun (WGS) entry which is preliminary data.</text>
</comment>
<reference evidence="1 2" key="1">
    <citation type="journal article" date="2016" name="PLoS Pathog.">
        <title>Biosynthesis of antibiotic leucinostatins in bio-control fungus Purpureocillium lilacinum and their inhibition on phytophthora revealed by genome mining.</title>
        <authorList>
            <person name="Wang G."/>
            <person name="Liu Z."/>
            <person name="Lin R."/>
            <person name="Li E."/>
            <person name="Mao Z."/>
            <person name="Ling J."/>
            <person name="Yang Y."/>
            <person name="Yin W.B."/>
            <person name="Xie B."/>
        </authorList>
    </citation>
    <scope>NUCLEOTIDE SEQUENCE [LARGE SCALE GENOMIC DNA]</scope>
    <source>
        <strain evidence="1">170</strain>
    </source>
</reference>
<dbReference type="OrthoDB" id="4723071at2759"/>
<evidence type="ECO:0000313" key="2">
    <source>
        <dbReference type="Proteomes" id="UP000078397"/>
    </source>
</evidence>
<proteinExistence type="predicted"/>
<dbReference type="KEGG" id="pchm:VFPPC_17990"/>
<dbReference type="EMBL" id="LSBJ02000005">
    <property type="protein sequence ID" value="OWT42817.1"/>
    <property type="molecule type" value="Genomic_DNA"/>
</dbReference>
<protein>
    <submittedName>
        <fullName evidence="1">Uncharacterized protein</fullName>
    </submittedName>
</protein>
<evidence type="ECO:0000313" key="1">
    <source>
        <dbReference type="EMBL" id="OWT42817.1"/>
    </source>
</evidence>
<dbReference type="AlphaFoldDB" id="A0A219APS8"/>
<sequence length="153" mass="17028">MDMDTQPNTKATYVALFESATGNLHTSYRSIPEGQDPEDFATDLINAYKQHTRRYKRIFYRGVLLKKPVVSVAKLSKASSHSSSSSITNACPSITGEDHFFVQEEVYDPSLTAAMHNTAILRNVDHDSFFEEYKDVMVVAGGPACCHPHPPCE</sequence>
<keyword evidence="2" id="KW-1185">Reference proteome</keyword>
<dbReference type="Proteomes" id="UP000078397">
    <property type="component" value="Unassembled WGS sequence"/>
</dbReference>
<accession>A0A219APS8</accession>